<dbReference type="GO" id="GO:0000172">
    <property type="term" value="C:ribonuclease MRP complex"/>
    <property type="evidence" value="ECO:0007669"/>
    <property type="project" value="InterPro"/>
</dbReference>
<evidence type="ECO:0000313" key="2">
    <source>
        <dbReference type="EMBL" id="ESN94563.1"/>
    </source>
</evidence>
<organism evidence="3 4">
    <name type="scientific">Helobdella robusta</name>
    <name type="common">Californian leech</name>
    <dbReference type="NCBI Taxonomy" id="6412"/>
    <lineage>
        <taxon>Eukaryota</taxon>
        <taxon>Metazoa</taxon>
        <taxon>Spiralia</taxon>
        <taxon>Lophotrochozoa</taxon>
        <taxon>Annelida</taxon>
        <taxon>Clitellata</taxon>
        <taxon>Hirudinea</taxon>
        <taxon>Rhynchobdellida</taxon>
        <taxon>Glossiphoniidae</taxon>
        <taxon>Helobdella</taxon>
    </lineage>
</organism>
<feature type="compositionally biased region" description="Polar residues" evidence="1">
    <location>
        <begin position="290"/>
        <end position="300"/>
    </location>
</feature>
<dbReference type="OrthoDB" id="6141216at2759"/>
<dbReference type="InParanoid" id="T1EVE5"/>
<dbReference type="PANTHER" id="PTHR46948:SF1">
    <property type="entry name" value="RIBONUCLEASE P PROTEIN SUBUNIT P38"/>
    <property type="match status" value="1"/>
</dbReference>
<accession>T1EVE5</accession>
<dbReference type="GO" id="GO:0001682">
    <property type="term" value="P:tRNA 5'-leader removal"/>
    <property type="evidence" value="ECO:0000318"/>
    <property type="project" value="GO_Central"/>
</dbReference>
<dbReference type="InterPro" id="IPR042848">
    <property type="entry name" value="Rpp38"/>
</dbReference>
<dbReference type="GeneID" id="20200545"/>
<reference evidence="3" key="3">
    <citation type="submission" date="2015-06" db="UniProtKB">
        <authorList>
            <consortium name="EnsemblMetazoa"/>
        </authorList>
    </citation>
    <scope>IDENTIFICATION</scope>
</reference>
<gene>
    <name evidence="3" type="primary">20200545</name>
    <name evidence="2" type="ORF">HELRODRAFT_164424</name>
</gene>
<dbReference type="STRING" id="6412.T1EVE5"/>
<evidence type="ECO:0000256" key="1">
    <source>
        <dbReference type="SAM" id="MobiDB-lite"/>
    </source>
</evidence>
<dbReference type="GO" id="GO:0030681">
    <property type="term" value="C:multimeric ribonuclease P complex"/>
    <property type="evidence" value="ECO:0000318"/>
    <property type="project" value="GO_Central"/>
</dbReference>
<proteinExistence type="predicted"/>
<feature type="compositionally biased region" description="Low complexity" evidence="1">
    <location>
        <begin position="255"/>
        <end position="275"/>
    </location>
</feature>
<evidence type="ECO:0000313" key="3">
    <source>
        <dbReference type="EnsemblMetazoa" id="HelroP164424"/>
    </source>
</evidence>
<sequence length="411" mass="47828">MTDKKAASQLNVYDKNRSVRSMIKKKSVPKAVLCAPYKIIWPNVEQKVQEDILNELERFFNNEVFKKPARIKLDKESRKEKKKLQKNDQKTQANKFRKLLAIGLQDVTKHAKKNNLSIFFVDRSSPWQLHRHLIQLCSILNCPAVALDQFSEKISPLLSVSRVCALGFKKNYEVTSEQERCDYNMFEKLVNKIAPLCPQCILPWLECEQELLAIKNDAIKLVENAKNNCNNDINNENKIDNNDCNDNDKIDNNDCNNNDNDKNNSNLSIDESLSSSDDRDNDEEDEDKSVGSNCDKINNDNNDEIMPDDEDNKDGNEYESCSEFSNLYVHKNTSSECDCGSSFTKEKNNDLWDYKMFRSDIFFKNDPTTKEKSNNFFNERASQQNNQRKRKFQETVVAKFLKNEFRIKKKK</sequence>
<dbReference type="OMA" id="GHILMLA"/>
<evidence type="ECO:0000313" key="4">
    <source>
        <dbReference type="Proteomes" id="UP000015101"/>
    </source>
</evidence>
<evidence type="ECO:0008006" key="5">
    <source>
        <dbReference type="Google" id="ProtNLM"/>
    </source>
</evidence>
<reference evidence="4" key="1">
    <citation type="submission" date="2012-12" db="EMBL/GenBank/DDBJ databases">
        <authorList>
            <person name="Hellsten U."/>
            <person name="Grimwood J."/>
            <person name="Chapman J.A."/>
            <person name="Shapiro H."/>
            <person name="Aerts A."/>
            <person name="Otillar R.P."/>
            <person name="Terry A.Y."/>
            <person name="Boore J.L."/>
            <person name="Simakov O."/>
            <person name="Marletaz F."/>
            <person name="Cho S.-J."/>
            <person name="Edsinger-Gonzales E."/>
            <person name="Havlak P."/>
            <person name="Kuo D.-H."/>
            <person name="Larsson T."/>
            <person name="Lv J."/>
            <person name="Arendt D."/>
            <person name="Savage R."/>
            <person name="Osoegawa K."/>
            <person name="de Jong P."/>
            <person name="Lindberg D.R."/>
            <person name="Seaver E.C."/>
            <person name="Weisblat D.A."/>
            <person name="Putnam N.H."/>
            <person name="Grigoriev I.V."/>
            <person name="Rokhsar D.S."/>
        </authorList>
    </citation>
    <scope>NUCLEOTIDE SEQUENCE</scope>
</reference>
<dbReference type="KEGG" id="hro:HELRODRAFT_164424"/>
<dbReference type="eggNOG" id="KOG3387">
    <property type="taxonomic scope" value="Eukaryota"/>
</dbReference>
<dbReference type="RefSeq" id="XP_009027613.1">
    <property type="nucleotide sequence ID" value="XM_009029365.1"/>
</dbReference>
<dbReference type="EMBL" id="KB097571">
    <property type="protein sequence ID" value="ESN94563.1"/>
    <property type="molecule type" value="Genomic_DNA"/>
</dbReference>
<name>T1EVE5_HELRO</name>
<dbReference type="Gene3D" id="3.30.1330.30">
    <property type="match status" value="1"/>
</dbReference>
<dbReference type="SUPFAM" id="SSF55315">
    <property type="entry name" value="L30e-like"/>
    <property type="match status" value="1"/>
</dbReference>
<reference evidence="2 4" key="2">
    <citation type="journal article" date="2013" name="Nature">
        <title>Insights into bilaterian evolution from three spiralian genomes.</title>
        <authorList>
            <person name="Simakov O."/>
            <person name="Marletaz F."/>
            <person name="Cho S.J."/>
            <person name="Edsinger-Gonzales E."/>
            <person name="Havlak P."/>
            <person name="Hellsten U."/>
            <person name="Kuo D.H."/>
            <person name="Larsson T."/>
            <person name="Lv J."/>
            <person name="Arendt D."/>
            <person name="Savage R."/>
            <person name="Osoegawa K."/>
            <person name="de Jong P."/>
            <person name="Grimwood J."/>
            <person name="Chapman J.A."/>
            <person name="Shapiro H."/>
            <person name="Aerts A."/>
            <person name="Otillar R.P."/>
            <person name="Terry A.Y."/>
            <person name="Boore J.L."/>
            <person name="Grigoriev I.V."/>
            <person name="Lindberg D.R."/>
            <person name="Seaver E.C."/>
            <person name="Weisblat D.A."/>
            <person name="Putnam N.H."/>
            <person name="Rokhsar D.S."/>
        </authorList>
    </citation>
    <scope>NUCLEOTIDE SEQUENCE</scope>
</reference>
<feature type="region of interest" description="Disordered" evidence="1">
    <location>
        <begin position="255"/>
        <end position="317"/>
    </location>
</feature>
<keyword evidence="4" id="KW-1185">Reference proteome</keyword>
<dbReference type="HOGENOM" id="CLU_669534_0_0_1"/>
<dbReference type="EnsemblMetazoa" id="HelroT164424">
    <property type="protein sequence ID" value="HelroP164424"/>
    <property type="gene ID" value="HelroG164424"/>
</dbReference>
<dbReference type="GO" id="GO:0033204">
    <property type="term" value="F:ribonuclease P RNA binding"/>
    <property type="evidence" value="ECO:0000318"/>
    <property type="project" value="GO_Central"/>
</dbReference>
<dbReference type="GO" id="GO:0005655">
    <property type="term" value="C:nucleolar ribonuclease P complex"/>
    <property type="evidence" value="ECO:0007669"/>
    <property type="project" value="InterPro"/>
</dbReference>
<dbReference type="Proteomes" id="UP000015101">
    <property type="component" value="Unassembled WGS sequence"/>
</dbReference>
<dbReference type="GO" id="GO:0001650">
    <property type="term" value="C:fibrillar center"/>
    <property type="evidence" value="ECO:0000318"/>
    <property type="project" value="GO_Central"/>
</dbReference>
<dbReference type="AlphaFoldDB" id="T1EVE5"/>
<protein>
    <recommendedName>
        <fullName evidence="5">Ribosomal protein L7Ae/L30e/S12e/Gadd45 domain-containing protein</fullName>
    </recommendedName>
</protein>
<feature type="compositionally biased region" description="Acidic residues" evidence="1">
    <location>
        <begin position="301"/>
        <end position="312"/>
    </location>
</feature>
<dbReference type="InterPro" id="IPR029064">
    <property type="entry name" value="Ribosomal_eL30-like_sf"/>
</dbReference>
<dbReference type="EMBL" id="AMQM01001661">
    <property type="status" value="NOT_ANNOTATED_CDS"/>
    <property type="molecule type" value="Genomic_DNA"/>
</dbReference>
<dbReference type="CTD" id="20200545"/>
<dbReference type="PANTHER" id="PTHR46948">
    <property type="entry name" value="RIBONUCLEASE P PROTEIN SUBUNIT P38"/>
    <property type="match status" value="1"/>
</dbReference>